<dbReference type="EMBL" id="CP134537">
    <property type="protein sequence ID" value="WNH08207.1"/>
    <property type="molecule type" value="Genomic_DNA"/>
</dbReference>
<reference evidence="1 2" key="1">
    <citation type="submission" date="2023-09" db="EMBL/GenBank/DDBJ databases">
        <title>Thalassobella suaedae gen. nov., sp. nov., a marine bacterium of the family Flavobacteriaceae isolated from a halophyte Suaeda japonica.</title>
        <authorList>
            <person name="Lee S.Y."/>
            <person name="Hwang C.Y."/>
        </authorList>
    </citation>
    <scope>NUCLEOTIDE SEQUENCE [LARGE SCALE GENOMIC DNA]</scope>
    <source>
        <strain evidence="1 2">HL-DH14</strain>
    </source>
</reference>
<gene>
    <name evidence="1" type="ORF">RHP51_13725</name>
</gene>
<dbReference type="Gene3D" id="3.20.20.80">
    <property type="entry name" value="Glycosidases"/>
    <property type="match status" value="1"/>
</dbReference>
<organism evidence="1 2">
    <name type="scientific">Thalassobellus suaedae</name>
    <dbReference type="NCBI Taxonomy" id="3074124"/>
    <lineage>
        <taxon>Bacteria</taxon>
        <taxon>Pseudomonadati</taxon>
        <taxon>Bacteroidota</taxon>
        <taxon>Flavobacteriia</taxon>
        <taxon>Flavobacteriales</taxon>
        <taxon>Flavobacteriaceae</taxon>
        <taxon>Thalassobellus</taxon>
    </lineage>
</organism>
<dbReference type="SUPFAM" id="SSF51445">
    <property type="entry name" value="(Trans)glycosidases"/>
    <property type="match status" value="1"/>
</dbReference>
<sequence>MYKETQDILDAYGNHPSFVMMTSGNEPLRRNHKPYLRKYVDHFRKVDNRRLYTGAADRPYLDNLDYYNNSYARIQRWGEGENSIINKRPQTDFDFNYFTDTIPMPYVSHEIGQWCAYPNFKEIPKYTGVLKPKNFEIFKETLEDNHMGQLSDSLMLASGKLQALCYKADIEAALRTKGFGGFHLLDLHDFPGQGTALIGVLDAFWDEKGYISPEEYSRFCNETVPLARLKKRVFFNTENLEAAIEVAHFGELPLKDAITSWRLTNVSGKVIEEGDFKKRDIPLDNGISLGKIDVNLNQIETPQKLILTVSVGDFSNSWDVWVYPFVKKQIDKTQFKVVNALDEATISYLKNGGKVLLTTKKGSVKAEKGGEVAVGFSSIFWNTAWTLGEKPHTLGVLCNPSHSALTEFPTEYHSNWQWWDAMSHSNAIILDEFSPDLKPVVRVIDDWFTNRRLALVFEVKIGEGKLLVSGVDLISDIEDIVEAQQLLYSLKKYIASDAFNPSVELEIESIVNLYK</sequence>
<name>A0ABY9XQP2_9FLAO</name>
<accession>A0ABY9XQP2</accession>
<proteinExistence type="predicted"/>
<dbReference type="InterPro" id="IPR017853">
    <property type="entry name" value="GH"/>
</dbReference>
<protein>
    <recommendedName>
        <fullName evidence="3">Beta-galactosidase</fullName>
    </recommendedName>
</protein>
<evidence type="ECO:0008006" key="3">
    <source>
        <dbReference type="Google" id="ProtNLM"/>
    </source>
</evidence>
<evidence type="ECO:0000313" key="1">
    <source>
        <dbReference type="EMBL" id="WNH08207.1"/>
    </source>
</evidence>
<dbReference type="RefSeq" id="WP_415864938.1">
    <property type="nucleotide sequence ID" value="NZ_CP134537.1"/>
</dbReference>
<evidence type="ECO:0000313" key="2">
    <source>
        <dbReference type="Proteomes" id="UP001302806"/>
    </source>
</evidence>
<dbReference type="Proteomes" id="UP001302806">
    <property type="component" value="Chromosome"/>
</dbReference>